<organism evidence="1 2">
    <name type="scientific">Bacillus phage vB_BmeM-Goe8</name>
    <dbReference type="NCBI Taxonomy" id="2593638"/>
    <lineage>
        <taxon>Viruses</taxon>
        <taxon>Duplodnaviria</taxon>
        <taxon>Heunggongvirae</taxon>
        <taxon>Uroviricota</taxon>
        <taxon>Caudoviricetes</taxon>
        <taxon>Herelleviridae</taxon>
        <taxon>Bastillevirinae</taxon>
        <taxon>Goettingenvirus</taxon>
        <taxon>Goettingenvirus goe8</taxon>
    </lineage>
</organism>
<sequence length="49" mass="5766">MAEWKITEELALKIIDTPAVELPKTERELKMEEAARQALAVWRKNKEEK</sequence>
<dbReference type="Proteomes" id="UP000317800">
    <property type="component" value="Segment"/>
</dbReference>
<protein>
    <submittedName>
        <fullName evidence="1">Uncharacterized protein</fullName>
    </submittedName>
</protein>
<name>A0A516KN49_9CAUD</name>
<dbReference type="EMBL" id="MN043729">
    <property type="protein sequence ID" value="QDP43003.1"/>
    <property type="molecule type" value="Genomic_DNA"/>
</dbReference>
<reference evidence="1 2" key="1">
    <citation type="submission" date="2019-06" db="EMBL/GenBank/DDBJ databases">
        <authorList>
            <person name="Hertel R."/>
        </authorList>
    </citation>
    <scope>NUCLEOTIDE SEQUENCE [LARGE SCALE GENOMIC DNA]</scope>
</reference>
<evidence type="ECO:0000313" key="1">
    <source>
        <dbReference type="EMBL" id="QDP43003.1"/>
    </source>
</evidence>
<gene>
    <name evidence="1" type="ORF">Goe8_c02300</name>
</gene>
<proteinExistence type="predicted"/>
<accession>A0A516KN49</accession>
<evidence type="ECO:0000313" key="2">
    <source>
        <dbReference type="Proteomes" id="UP000317800"/>
    </source>
</evidence>
<keyword evidence="2" id="KW-1185">Reference proteome</keyword>